<dbReference type="PROSITE" id="PS50878">
    <property type="entry name" value="RT_POL"/>
    <property type="match status" value="1"/>
</dbReference>
<dbReference type="SUPFAM" id="SSF56672">
    <property type="entry name" value="DNA/RNA polymerases"/>
    <property type="match status" value="1"/>
</dbReference>
<gene>
    <name evidence="2" type="ORF">SPHA_35405</name>
</gene>
<evidence type="ECO:0000313" key="2">
    <source>
        <dbReference type="EMBL" id="CAE1266944.1"/>
    </source>
</evidence>
<dbReference type="AlphaFoldDB" id="A0A812CIQ8"/>
<evidence type="ECO:0000259" key="1">
    <source>
        <dbReference type="PROSITE" id="PS50878"/>
    </source>
</evidence>
<name>A0A812CIQ8_ACAPH</name>
<dbReference type="PANTHER" id="PTHR48462:SF1">
    <property type="entry name" value="PROTEIN, PUTATIVE-RELATED"/>
    <property type="match status" value="1"/>
</dbReference>
<accession>A0A812CIQ8</accession>
<dbReference type="EMBL" id="CAHIKZ030001523">
    <property type="protein sequence ID" value="CAE1266944.1"/>
    <property type="molecule type" value="Genomic_DNA"/>
</dbReference>
<sequence length="439" mass="47852">MSLLLFSLLESDRCFSCGSINKRKKESKDFQIVNGLFIYLAFHPSSTVDDSKRLRALVNAKLIEGDVSAAVRVLASSDTILATTPEVLTALRRKHPAPPSDVRFVQMENNDSNIEISKEAMVAALKSFSGSSSGGVDGLRPGHIKDLISAHTAEADTPTCSRLNIFSQLNGFKKKDGGIRPIAVGNIFRRLAAKIACRVVVKEIGHELRPVQLGVGIQGGCEAAVHATRSFFENTSPVSPRILLKLDMKNAFNSIRRDHTLEVCHQRTPSIFKLAHLSYSHPSMLIASDNIISSATGIQQGDPLGPLLFAMAVDGVARSIASPFNIWYLDDATLGGSIEAVAADLRRVIPALSLLGLEINSSKSEIINLNYSADDFESAIRDIRLILEDIKITPKEELHILGSPVFPMAIRECLDTKHVILTRMTEKLQLIDAHQPSSS</sequence>
<feature type="domain" description="Reverse transcriptase" evidence="1">
    <location>
        <begin position="153"/>
        <end position="405"/>
    </location>
</feature>
<organism evidence="2 3">
    <name type="scientific">Acanthosepion pharaonis</name>
    <name type="common">Pharaoh cuttlefish</name>
    <name type="synonym">Sepia pharaonis</name>
    <dbReference type="NCBI Taxonomy" id="158019"/>
    <lineage>
        <taxon>Eukaryota</taxon>
        <taxon>Metazoa</taxon>
        <taxon>Spiralia</taxon>
        <taxon>Lophotrochozoa</taxon>
        <taxon>Mollusca</taxon>
        <taxon>Cephalopoda</taxon>
        <taxon>Coleoidea</taxon>
        <taxon>Decapodiformes</taxon>
        <taxon>Sepiida</taxon>
        <taxon>Sepiina</taxon>
        <taxon>Sepiidae</taxon>
        <taxon>Acanthosepion</taxon>
    </lineage>
</organism>
<dbReference type="InterPro" id="IPR043502">
    <property type="entry name" value="DNA/RNA_pol_sf"/>
</dbReference>
<comment type="caution">
    <text evidence="2">The sequence shown here is derived from an EMBL/GenBank/DDBJ whole genome shotgun (WGS) entry which is preliminary data.</text>
</comment>
<dbReference type="PANTHER" id="PTHR48462">
    <property type="entry name" value="PROTEIN, PUTATIVE-RELATED"/>
    <property type="match status" value="1"/>
</dbReference>
<dbReference type="Pfam" id="PF00078">
    <property type="entry name" value="RVT_1"/>
    <property type="match status" value="1"/>
</dbReference>
<evidence type="ECO:0000313" key="3">
    <source>
        <dbReference type="Proteomes" id="UP000597762"/>
    </source>
</evidence>
<protein>
    <recommendedName>
        <fullName evidence="1">Reverse transcriptase domain-containing protein</fullName>
    </recommendedName>
</protein>
<reference evidence="2" key="1">
    <citation type="submission" date="2021-01" db="EMBL/GenBank/DDBJ databases">
        <authorList>
            <person name="Li R."/>
            <person name="Bekaert M."/>
        </authorList>
    </citation>
    <scope>NUCLEOTIDE SEQUENCE</scope>
    <source>
        <strain evidence="2">Farmed</strain>
    </source>
</reference>
<keyword evidence="3" id="KW-1185">Reference proteome</keyword>
<dbReference type="InterPro" id="IPR000477">
    <property type="entry name" value="RT_dom"/>
</dbReference>
<proteinExistence type="predicted"/>
<dbReference type="OrthoDB" id="7485566at2759"/>
<dbReference type="Proteomes" id="UP000597762">
    <property type="component" value="Unassembled WGS sequence"/>
</dbReference>